<reference evidence="7" key="2">
    <citation type="submission" date="2023-05" db="EMBL/GenBank/DDBJ databases">
        <authorList>
            <consortium name="Lawrence Berkeley National Laboratory"/>
            <person name="Steindorff A."/>
            <person name="Hensen N."/>
            <person name="Bonometti L."/>
            <person name="Westerberg I."/>
            <person name="Brannstrom I.O."/>
            <person name="Guillou S."/>
            <person name="Cros-Aarteil S."/>
            <person name="Calhoun S."/>
            <person name="Haridas S."/>
            <person name="Kuo A."/>
            <person name="Mondo S."/>
            <person name="Pangilinan J."/>
            <person name="Riley R."/>
            <person name="Labutti K."/>
            <person name="Andreopoulos B."/>
            <person name="Lipzen A."/>
            <person name="Chen C."/>
            <person name="Yanf M."/>
            <person name="Daum C."/>
            <person name="Ng V."/>
            <person name="Clum A."/>
            <person name="Ohm R."/>
            <person name="Martin F."/>
            <person name="Silar P."/>
            <person name="Natvig D."/>
            <person name="Lalanne C."/>
            <person name="Gautier V."/>
            <person name="Ament-Velasquez S.L."/>
            <person name="Kruys A."/>
            <person name="Hutchinson M.I."/>
            <person name="Powell A.J."/>
            <person name="Barry K."/>
            <person name="Miller A.N."/>
            <person name="Grigoriev I.V."/>
            <person name="Debuchy R."/>
            <person name="Gladieux P."/>
            <person name="Thoren M.H."/>
            <person name="Johannesson H."/>
        </authorList>
    </citation>
    <scope>NUCLEOTIDE SEQUENCE</scope>
    <source>
        <strain evidence="7">CBS 892.96</strain>
    </source>
</reference>
<evidence type="ECO:0000256" key="1">
    <source>
        <dbReference type="ARBA" id="ARBA00022723"/>
    </source>
</evidence>
<evidence type="ECO:0000256" key="4">
    <source>
        <dbReference type="PROSITE-ProRule" id="PRU00134"/>
    </source>
</evidence>
<evidence type="ECO:0000256" key="2">
    <source>
        <dbReference type="ARBA" id="ARBA00022771"/>
    </source>
</evidence>
<dbReference type="PANTHER" id="PTHR10237">
    <property type="entry name" value="DEFORMED EPIDERMAL AUTOREGULATORY FACTOR 1 HOMOLOG SUPPRESSIN"/>
    <property type="match status" value="1"/>
</dbReference>
<feature type="compositionally biased region" description="Low complexity" evidence="5">
    <location>
        <begin position="59"/>
        <end position="69"/>
    </location>
</feature>
<evidence type="ECO:0000259" key="6">
    <source>
        <dbReference type="PROSITE" id="PS50865"/>
    </source>
</evidence>
<protein>
    <recommendedName>
        <fullName evidence="6">MYND-type domain-containing protein</fullName>
    </recommendedName>
</protein>
<reference evidence="7" key="1">
    <citation type="journal article" date="2023" name="Mol. Phylogenet. Evol.">
        <title>Genome-scale phylogeny and comparative genomics of the fungal order Sordariales.</title>
        <authorList>
            <person name="Hensen N."/>
            <person name="Bonometti L."/>
            <person name="Westerberg I."/>
            <person name="Brannstrom I.O."/>
            <person name="Guillou S."/>
            <person name="Cros-Aarteil S."/>
            <person name="Calhoun S."/>
            <person name="Haridas S."/>
            <person name="Kuo A."/>
            <person name="Mondo S."/>
            <person name="Pangilinan J."/>
            <person name="Riley R."/>
            <person name="LaButti K."/>
            <person name="Andreopoulos B."/>
            <person name="Lipzen A."/>
            <person name="Chen C."/>
            <person name="Yan M."/>
            <person name="Daum C."/>
            <person name="Ng V."/>
            <person name="Clum A."/>
            <person name="Steindorff A."/>
            <person name="Ohm R.A."/>
            <person name="Martin F."/>
            <person name="Silar P."/>
            <person name="Natvig D.O."/>
            <person name="Lalanne C."/>
            <person name="Gautier V."/>
            <person name="Ament-Velasquez S.L."/>
            <person name="Kruys A."/>
            <person name="Hutchinson M.I."/>
            <person name="Powell A.J."/>
            <person name="Barry K."/>
            <person name="Miller A.N."/>
            <person name="Grigoriev I.V."/>
            <person name="Debuchy R."/>
            <person name="Gladieux P."/>
            <person name="Hiltunen Thoren M."/>
            <person name="Johannesson H."/>
        </authorList>
    </citation>
    <scope>NUCLEOTIDE SEQUENCE</scope>
    <source>
        <strain evidence="7">CBS 892.96</strain>
    </source>
</reference>
<evidence type="ECO:0000256" key="3">
    <source>
        <dbReference type="ARBA" id="ARBA00022833"/>
    </source>
</evidence>
<accession>A0AAN7A2X8</accession>
<dbReference type="GO" id="GO:0008270">
    <property type="term" value="F:zinc ion binding"/>
    <property type="evidence" value="ECO:0007669"/>
    <property type="project" value="UniProtKB-KW"/>
</dbReference>
<dbReference type="GO" id="GO:0000981">
    <property type="term" value="F:DNA-binding transcription factor activity, RNA polymerase II-specific"/>
    <property type="evidence" value="ECO:0007669"/>
    <property type="project" value="TreeGrafter"/>
</dbReference>
<dbReference type="PROSITE" id="PS01360">
    <property type="entry name" value="ZF_MYND_1"/>
    <property type="match status" value="1"/>
</dbReference>
<evidence type="ECO:0000256" key="5">
    <source>
        <dbReference type="SAM" id="MobiDB-lite"/>
    </source>
</evidence>
<feature type="region of interest" description="Disordered" evidence="5">
    <location>
        <begin position="32"/>
        <end position="78"/>
    </location>
</feature>
<dbReference type="Pfam" id="PF01753">
    <property type="entry name" value="zf-MYND"/>
    <property type="match status" value="1"/>
</dbReference>
<name>A0AAN7A2X8_9PEZI</name>
<comment type="caution">
    <text evidence="7">The sequence shown here is derived from an EMBL/GenBank/DDBJ whole genome shotgun (WGS) entry which is preliminary data.</text>
</comment>
<keyword evidence="8" id="KW-1185">Reference proteome</keyword>
<dbReference type="AlphaFoldDB" id="A0AAN7A2X8"/>
<dbReference type="Gene3D" id="6.10.140.2220">
    <property type="match status" value="1"/>
</dbReference>
<evidence type="ECO:0000313" key="7">
    <source>
        <dbReference type="EMBL" id="KAK4171415.1"/>
    </source>
</evidence>
<dbReference type="InterPro" id="IPR024119">
    <property type="entry name" value="TF_DEAF-1"/>
</dbReference>
<organism evidence="7 8">
    <name type="scientific">Triangularia setosa</name>
    <dbReference type="NCBI Taxonomy" id="2587417"/>
    <lineage>
        <taxon>Eukaryota</taxon>
        <taxon>Fungi</taxon>
        <taxon>Dikarya</taxon>
        <taxon>Ascomycota</taxon>
        <taxon>Pezizomycotina</taxon>
        <taxon>Sordariomycetes</taxon>
        <taxon>Sordariomycetidae</taxon>
        <taxon>Sordariales</taxon>
        <taxon>Podosporaceae</taxon>
        <taxon>Triangularia</taxon>
    </lineage>
</organism>
<gene>
    <name evidence="7" type="ORF">QBC36DRAFT_339990</name>
</gene>
<evidence type="ECO:0000313" key="8">
    <source>
        <dbReference type="Proteomes" id="UP001302321"/>
    </source>
</evidence>
<dbReference type="EMBL" id="MU866567">
    <property type="protein sequence ID" value="KAK4171415.1"/>
    <property type="molecule type" value="Genomic_DNA"/>
</dbReference>
<keyword evidence="3" id="KW-0862">Zinc</keyword>
<proteinExistence type="predicted"/>
<dbReference type="Proteomes" id="UP001302321">
    <property type="component" value="Unassembled WGS sequence"/>
</dbReference>
<keyword evidence="1" id="KW-0479">Metal-binding</keyword>
<feature type="domain" description="MYND-type" evidence="6">
    <location>
        <begin position="4"/>
        <end position="44"/>
    </location>
</feature>
<dbReference type="PANTHER" id="PTHR10237:SF14">
    <property type="entry name" value="MYND-TYPE DOMAIN-CONTAINING PROTEIN"/>
    <property type="match status" value="1"/>
</dbReference>
<dbReference type="SUPFAM" id="SSF144232">
    <property type="entry name" value="HIT/MYND zinc finger-like"/>
    <property type="match status" value="1"/>
</dbReference>
<dbReference type="PROSITE" id="PS50865">
    <property type="entry name" value="ZF_MYND_2"/>
    <property type="match status" value="1"/>
</dbReference>
<sequence>MSSCTTCNKSASEVPLKRCAKCQITEYCSRDCQKQDWKTHKKTCGKPDQPGAGGRQFASSTPSSQSSSHPPRDANPFIQLNQGSWLHGRPEKEVYGLLIDTFRLRADDQYKFEGDAEGDGVYGGASDSIKPFRRFLKKVESKPGLLPAWWNPEKTKACIQLGSSASGWSSLRSAVGKSDIIEHYGDSFLPMQMRMFGESMYGNTPGATSGAGGMMQQLMMAASGGGMMANHLDLSGDSDS</sequence>
<keyword evidence="2 4" id="KW-0863">Zinc-finger</keyword>
<dbReference type="InterPro" id="IPR002893">
    <property type="entry name" value="Znf_MYND"/>
</dbReference>
<dbReference type="GO" id="GO:0005634">
    <property type="term" value="C:nucleus"/>
    <property type="evidence" value="ECO:0007669"/>
    <property type="project" value="TreeGrafter"/>
</dbReference>